<evidence type="ECO:0000256" key="2">
    <source>
        <dbReference type="ARBA" id="ARBA00022490"/>
    </source>
</evidence>
<dbReference type="GO" id="GO:0048306">
    <property type="term" value="F:calcium-dependent protein binding"/>
    <property type="evidence" value="ECO:0007669"/>
    <property type="project" value="UniProtKB-ARBA"/>
</dbReference>
<dbReference type="Gene3D" id="1.10.238.10">
    <property type="entry name" value="EF-hand"/>
    <property type="match status" value="1"/>
</dbReference>
<dbReference type="InterPro" id="IPR011992">
    <property type="entry name" value="EF-hand-dom_pair"/>
</dbReference>
<evidence type="ECO:0000256" key="1">
    <source>
        <dbReference type="ARBA" id="ARBA00004496"/>
    </source>
</evidence>
<dbReference type="SUPFAM" id="SSF47473">
    <property type="entry name" value="EF-hand"/>
    <property type="match status" value="1"/>
</dbReference>
<comment type="subcellular location">
    <subcellularLocation>
        <location evidence="1">Cytoplasm</location>
    </subcellularLocation>
</comment>
<dbReference type="Pfam" id="PF13405">
    <property type="entry name" value="EF-hand_6"/>
    <property type="match status" value="1"/>
</dbReference>
<sequence>LTRIHYRDYFVALFTFSYSARGLIRWVDKDGSGYINAEELQAALTNGLGTPFDIACVSLMISLFDADNNGTISLNEFGQLFNYITSWQNLFTQHDRDRSGSIDFNEFSSALQHFGYNLSPRFVQWLMMRFDRQRLNKLGFDKYIYILVCLQILTRSFSALDVQRRGVVNMSFEQFLGAAFNMCV</sequence>
<dbReference type="STRING" id="6205.A0A0R3WK88"/>
<dbReference type="GO" id="GO:0005509">
    <property type="term" value="F:calcium ion binding"/>
    <property type="evidence" value="ECO:0007669"/>
    <property type="project" value="InterPro"/>
</dbReference>
<dbReference type="GO" id="GO:0005737">
    <property type="term" value="C:cytoplasm"/>
    <property type="evidence" value="ECO:0007669"/>
    <property type="project" value="UniProtKB-SubCell"/>
</dbReference>
<dbReference type="InterPro" id="IPR018247">
    <property type="entry name" value="EF_Hand_1_Ca_BS"/>
</dbReference>
<dbReference type="AlphaFoldDB" id="A0A0R3WK88"/>
<dbReference type="PANTHER" id="PTHR46212:SF3">
    <property type="entry name" value="GH27120P"/>
    <property type="match status" value="1"/>
</dbReference>
<feature type="domain" description="EF-hand" evidence="6">
    <location>
        <begin position="27"/>
        <end position="50"/>
    </location>
</feature>
<keyword evidence="2" id="KW-0963">Cytoplasm</keyword>
<keyword evidence="5" id="KW-0106">Calcium</keyword>
<feature type="domain" description="EF-hand" evidence="6">
    <location>
        <begin position="82"/>
        <end position="117"/>
    </location>
</feature>
<dbReference type="WBParaSite" id="TTAC_0000112301-mRNA-1">
    <property type="protein sequence ID" value="TTAC_0000112301-mRNA-1"/>
    <property type="gene ID" value="TTAC_0000112301"/>
</dbReference>
<proteinExistence type="predicted"/>
<dbReference type="PROSITE" id="PS50222">
    <property type="entry name" value="EF_HAND_2"/>
    <property type="match status" value="2"/>
</dbReference>
<evidence type="ECO:0000259" key="6">
    <source>
        <dbReference type="PROSITE" id="PS50222"/>
    </source>
</evidence>
<protein>
    <submittedName>
        <fullName evidence="7">Programmed cell death protein 6</fullName>
    </submittedName>
</protein>
<dbReference type="PANTHER" id="PTHR46212">
    <property type="entry name" value="PEFLIN"/>
    <property type="match status" value="1"/>
</dbReference>
<evidence type="ECO:0000313" key="7">
    <source>
        <dbReference type="WBParaSite" id="TTAC_0000112301-mRNA-1"/>
    </source>
</evidence>
<organism evidence="7">
    <name type="scientific">Hydatigena taeniaeformis</name>
    <name type="common">Feline tapeworm</name>
    <name type="synonym">Taenia taeniaeformis</name>
    <dbReference type="NCBI Taxonomy" id="6205"/>
    <lineage>
        <taxon>Eukaryota</taxon>
        <taxon>Metazoa</taxon>
        <taxon>Spiralia</taxon>
        <taxon>Lophotrochozoa</taxon>
        <taxon>Platyhelminthes</taxon>
        <taxon>Cestoda</taxon>
        <taxon>Eucestoda</taxon>
        <taxon>Cyclophyllidea</taxon>
        <taxon>Taeniidae</taxon>
        <taxon>Hydatigera</taxon>
    </lineage>
</organism>
<dbReference type="CDD" id="cd16180">
    <property type="entry name" value="EFh_PEF_Group_I"/>
    <property type="match status" value="1"/>
</dbReference>
<accession>A0A0R3WK88</accession>
<keyword evidence="4" id="KW-0677">Repeat</keyword>
<reference evidence="7" key="1">
    <citation type="submission" date="2017-02" db="UniProtKB">
        <authorList>
            <consortium name="WormBaseParasite"/>
        </authorList>
    </citation>
    <scope>IDENTIFICATION</scope>
</reference>
<evidence type="ECO:0000256" key="4">
    <source>
        <dbReference type="ARBA" id="ARBA00022737"/>
    </source>
</evidence>
<dbReference type="InterPro" id="IPR002048">
    <property type="entry name" value="EF_hand_dom"/>
</dbReference>
<dbReference type="SMART" id="SM00054">
    <property type="entry name" value="EFh"/>
    <property type="match status" value="3"/>
</dbReference>
<evidence type="ECO:0000256" key="5">
    <source>
        <dbReference type="ARBA" id="ARBA00022837"/>
    </source>
</evidence>
<name>A0A0R3WK88_HYDTA</name>
<keyword evidence="3" id="KW-0479">Metal-binding</keyword>
<dbReference type="PROSITE" id="PS00018">
    <property type="entry name" value="EF_HAND_1"/>
    <property type="match status" value="2"/>
</dbReference>
<dbReference type="Pfam" id="PF13499">
    <property type="entry name" value="EF-hand_7"/>
    <property type="match status" value="1"/>
</dbReference>
<evidence type="ECO:0000256" key="3">
    <source>
        <dbReference type="ARBA" id="ARBA00022723"/>
    </source>
</evidence>
<dbReference type="InterPro" id="IPR051426">
    <property type="entry name" value="Peflin/Sorcin_CaBP"/>
</dbReference>